<dbReference type="AlphaFoldDB" id="A0A2W4QWH0"/>
<dbReference type="InterPro" id="IPR021747">
    <property type="entry name" value="DUF3313"/>
</dbReference>
<organism evidence="2 3">
    <name type="scientific">Candidatus Methylumidiphilus alinenensis</name>
    <dbReference type="NCBI Taxonomy" id="2202197"/>
    <lineage>
        <taxon>Bacteria</taxon>
        <taxon>Pseudomonadati</taxon>
        <taxon>Pseudomonadota</taxon>
        <taxon>Gammaproteobacteria</taxon>
        <taxon>Methylococcales</taxon>
        <taxon>Candidatus Methylumidiphilus</taxon>
    </lineage>
</organism>
<gene>
    <name evidence="2" type="ORF">DM484_16535</name>
</gene>
<feature type="chain" id="PRO_5016040410" description="DUF3313 domain-containing protein" evidence="1">
    <location>
        <begin position="27"/>
        <end position="258"/>
    </location>
</feature>
<accession>A0A2W4QWH0</accession>
<dbReference type="PROSITE" id="PS51257">
    <property type="entry name" value="PROKAR_LIPOPROTEIN"/>
    <property type="match status" value="1"/>
</dbReference>
<dbReference type="EMBL" id="QJPH01000359">
    <property type="protein sequence ID" value="PZN76441.1"/>
    <property type="molecule type" value="Genomic_DNA"/>
</dbReference>
<dbReference type="Proteomes" id="UP000249396">
    <property type="component" value="Unassembled WGS sequence"/>
</dbReference>
<name>A0A2W4QWH0_9GAMM</name>
<comment type="caution">
    <text evidence="2">The sequence shown here is derived from an EMBL/GenBank/DDBJ whole genome shotgun (WGS) entry which is preliminary data.</text>
</comment>
<proteinExistence type="predicted"/>
<evidence type="ECO:0000256" key="1">
    <source>
        <dbReference type="SAM" id="SignalP"/>
    </source>
</evidence>
<keyword evidence="1" id="KW-0732">Signal</keyword>
<reference evidence="2 3" key="1">
    <citation type="journal article" date="2018" name="Aquat. Microb. Ecol.">
        <title>Gammaproteobacterial methanotrophs dominate.</title>
        <authorList>
            <person name="Rissanen A.J."/>
            <person name="Saarenheimo J."/>
            <person name="Tiirola M."/>
            <person name="Peura S."/>
            <person name="Aalto S.L."/>
            <person name="Karvinen A."/>
            <person name="Nykanen H."/>
        </authorList>
    </citation>
    <scope>NUCLEOTIDE SEQUENCE [LARGE SCALE GENOMIC DNA]</scope>
    <source>
        <strain evidence="2">AMbin10</strain>
    </source>
</reference>
<protein>
    <recommendedName>
        <fullName evidence="4">DUF3313 domain-containing protein</fullName>
    </recommendedName>
</protein>
<evidence type="ECO:0008006" key="4">
    <source>
        <dbReference type="Google" id="ProtNLM"/>
    </source>
</evidence>
<dbReference type="Pfam" id="PF11769">
    <property type="entry name" value="DUF3313"/>
    <property type="match status" value="1"/>
</dbReference>
<sequence length="258" mass="27864">MKSQCFRSVRCLWTVAPFLGAVLALSITGCGSTKQARSVSASGFLGDYSQLKAGSANTDDPLLVYANPNADCKKYKSILLDPVTLWGKADGSSFANLEPADRNFLTTTADKAIRETVAKAGYLVVNTPGSDVMRMRVALTEGGKSNVLMKEISILAPYASGAATVWSEAKGQALFTGDAAFELEILDSVTGERLYAAADKRVGKMDPRNYHSWDDVTESIKAWSERGIKRLTHCRVSGSFVAAPKEKSLSDKIDKYMP</sequence>
<evidence type="ECO:0000313" key="3">
    <source>
        <dbReference type="Proteomes" id="UP000249396"/>
    </source>
</evidence>
<feature type="signal peptide" evidence="1">
    <location>
        <begin position="1"/>
        <end position="26"/>
    </location>
</feature>
<evidence type="ECO:0000313" key="2">
    <source>
        <dbReference type="EMBL" id="PZN76441.1"/>
    </source>
</evidence>